<feature type="transmembrane region" description="Helical" evidence="8">
    <location>
        <begin position="449"/>
        <end position="472"/>
    </location>
</feature>
<feature type="compositionally biased region" description="Basic and acidic residues" evidence="7">
    <location>
        <begin position="647"/>
        <end position="668"/>
    </location>
</feature>
<dbReference type="InterPro" id="IPR003838">
    <property type="entry name" value="ABC3_permease_C"/>
</dbReference>
<dbReference type="GO" id="GO:0005886">
    <property type="term" value="C:plasma membrane"/>
    <property type="evidence" value="ECO:0007669"/>
    <property type="project" value="UniProtKB-SubCell"/>
</dbReference>
<evidence type="ECO:0000256" key="7">
    <source>
        <dbReference type="SAM" id="MobiDB-lite"/>
    </source>
</evidence>
<feature type="region of interest" description="Disordered" evidence="7">
    <location>
        <begin position="926"/>
        <end position="945"/>
    </location>
</feature>
<feature type="region of interest" description="Disordered" evidence="7">
    <location>
        <begin position="635"/>
        <end position="675"/>
    </location>
</feature>
<dbReference type="EMBL" id="JAAKZY010000331">
    <property type="protein sequence ID" value="NGO15147.1"/>
    <property type="molecule type" value="Genomic_DNA"/>
</dbReference>
<feature type="transmembrane region" description="Helical" evidence="8">
    <location>
        <begin position="1075"/>
        <end position="1101"/>
    </location>
</feature>
<dbReference type="PANTHER" id="PTHR30572">
    <property type="entry name" value="MEMBRANE COMPONENT OF TRANSPORTER-RELATED"/>
    <property type="match status" value="1"/>
</dbReference>
<evidence type="ECO:0000256" key="6">
    <source>
        <dbReference type="ARBA" id="ARBA00038076"/>
    </source>
</evidence>
<feature type="compositionally biased region" description="Basic and acidic residues" evidence="7">
    <location>
        <begin position="840"/>
        <end position="849"/>
    </location>
</feature>
<feature type="domain" description="ABC3 transporter permease C-terminal" evidence="9">
    <location>
        <begin position="1025"/>
        <end position="1142"/>
    </location>
</feature>
<name>A0A6G4VN00_9ACTN</name>
<dbReference type="PANTHER" id="PTHR30572:SF4">
    <property type="entry name" value="ABC TRANSPORTER PERMEASE YTRF"/>
    <property type="match status" value="1"/>
</dbReference>
<dbReference type="GO" id="GO:0022857">
    <property type="term" value="F:transmembrane transporter activity"/>
    <property type="evidence" value="ECO:0007669"/>
    <property type="project" value="TreeGrafter"/>
</dbReference>
<evidence type="ECO:0000259" key="9">
    <source>
        <dbReference type="Pfam" id="PF02687"/>
    </source>
</evidence>
<accession>A0A6G4VN00</accession>
<feature type="transmembrane region" description="Helical" evidence="8">
    <location>
        <begin position="416"/>
        <end position="437"/>
    </location>
</feature>
<dbReference type="AlphaFoldDB" id="A0A6G4VN00"/>
<evidence type="ECO:0000256" key="3">
    <source>
        <dbReference type="ARBA" id="ARBA00022692"/>
    </source>
</evidence>
<evidence type="ECO:0000313" key="10">
    <source>
        <dbReference type="EMBL" id="NGO15147.1"/>
    </source>
</evidence>
<feature type="compositionally biased region" description="Polar residues" evidence="7">
    <location>
        <begin position="930"/>
        <end position="941"/>
    </location>
</feature>
<feature type="transmembrane region" description="Helical" evidence="8">
    <location>
        <begin position="492"/>
        <end position="513"/>
    </location>
</feature>
<feature type="transmembrane region" description="Helical" evidence="8">
    <location>
        <begin position="1121"/>
        <end position="1141"/>
    </location>
</feature>
<protein>
    <submittedName>
        <fullName evidence="10">ABC transporter permease</fullName>
    </submittedName>
</protein>
<keyword evidence="3 8" id="KW-0812">Transmembrane</keyword>
<keyword evidence="11" id="KW-1185">Reference proteome</keyword>
<keyword evidence="4 8" id="KW-1133">Transmembrane helix</keyword>
<dbReference type="Proteomes" id="UP000472335">
    <property type="component" value="Unassembled WGS sequence"/>
</dbReference>
<proteinExistence type="inferred from homology"/>
<feature type="compositionally biased region" description="Low complexity" evidence="7">
    <location>
        <begin position="62"/>
        <end position="73"/>
    </location>
</feature>
<dbReference type="InterPro" id="IPR050250">
    <property type="entry name" value="Macrolide_Exporter_MacB"/>
</dbReference>
<keyword evidence="5 8" id="KW-0472">Membrane</keyword>
<evidence type="ECO:0000256" key="8">
    <source>
        <dbReference type="SAM" id="Phobius"/>
    </source>
</evidence>
<comment type="subcellular location">
    <subcellularLocation>
        <location evidence="1">Cell membrane</location>
        <topology evidence="1">Multi-pass membrane protein</topology>
    </subcellularLocation>
</comment>
<feature type="transmembrane region" description="Helical" evidence="8">
    <location>
        <begin position="365"/>
        <end position="388"/>
    </location>
</feature>
<dbReference type="RefSeq" id="WP_165270180.1">
    <property type="nucleotide sequence ID" value="NZ_JAAKZY010000331.1"/>
</dbReference>
<evidence type="ECO:0000313" key="11">
    <source>
        <dbReference type="Proteomes" id="UP000472335"/>
    </source>
</evidence>
<comment type="similarity">
    <text evidence="6">Belongs to the ABC-4 integral membrane protein family.</text>
</comment>
<sequence length="1156" mass="119153">MTGFVLLRARAHRLLLAAALLTVLLTTAVLATLTAYSGAIGDAALRHSLLETELDTEDGADTADASGGAPASGRESAAATTLIVEADVPADERKAADKAVRDGARRTFNGLPVTLRTLVRSGPYALPRSLQPPTARSGDPDLTHFAALDRSQVRVVGGRLPRDTGGGREIEVALPEAAAQALSLKPGARLTLVDRLDGPKAHIRVIGLYRPVQVTSSYWQLDELGGRGINKVDFTTYGPLLTDPAVLRANGRVSDGPSAWLASADFSTLTTGRIDALRNAALSGPKALLKSPALHGTTAVTTSLPEELDRVERSLLVSRSTLLIVALQLALLAGYALLLVARLLSTERAGETQLLRARGGSRGRVAGFAALEALLLAVPAAACAPLLAGPLTRLLAGQGTLSRIGLRLDTSAAGGTVWTVAAGVALGCALAVTVPALTEGPGRGRARTLPAPVRAGADVGLLVIAAVAYWQLNRQTSGAVTDDTSGTLGIDPLLVSAPALALLAGTVLTLRLLPPVARLAERRAASGRGLPAALAGWQFSRRPMRGAGPVLLLVLAIAMGMLAIGQGASWDRSQDDQADFQAATSVRVLGAGEDGLGAAGVYSEVEGVREAAPAVRTTLPLSGDRTATVLALDTAGAADAEGSGDTEDSRDTEDSGDAKDSGDAERSGGEGMLLRGDLADEPVGRLLAGLGPERATAAGMTLPKGTRHLGMVLRIRATDAIGGARSEVTADVAVTLEDRYGVPYRVTVGELPADGRAHPLTLDLAQAAEAPAGRAAEPLTLTGIQLDMTQPTGRAEQHRFSVEELTTAGADGQKHPLPQPASWKAASRTNNTAVDPEGDTVPKRPRVDPGRPLTVSYGTGYIPHEYGEITSLTIRLQVAQPAAPEIAALATDRFLKSAGARIGQRVDVPFDGSTVAVRIVGSVRALPTTGDASSPSGTPDSASGGGALLVDLGSVNRVLEQRYGESVTPTEWWLRTAPGSAARVASELRERPDIEPSQVVVRDEIAERLRDDPFGAGPEAAFAAAAVVAAALAAVGFAVSTAGSLRERGAEFAILRALGTPRRQLARLIAAEQGVLVALALVVGVALGAVLTRAVIPLIVLTPRATQPVPEVLVELPPGHVAVLLTAVVTMPLLVTAVLALRRQDPASSLRSQGGE</sequence>
<feature type="region of interest" description="Disordered" evidence="7">
    <location>
        <begin position="807"/>
        <end position="852"/>
    </location>
</feature>
<evidence type="ECO:0000256" key="1">
    <source>
        <dbReference type="ARBA" id="ARBA00004651"/>
    </source>
</evidence>
<reference evidence="10 11" key="1">
    <citation type="submission" date="2020-02" db="EMBL/GenBank/DDBJ databases">
        <title>Whole-genome analyses of novel actinobacteria.</title>
        <authorList>
            <person name="Sahin N."/>
            <person name="Gencbay T."/>
        </authorList>
    </citation>
    <scope>NUCLEOTIDE SEQUENCE [LARGE SCALE GENOMIC DNA]</scope>
    <source>
        <strain evidence="10 11">HC44</strain>
    </source>
</reference>
<dbReference type="Pfam" id="PF02687">
    <property type="entry name" value="FtsX"/>
    <property type="match status" value="2"/>
</dbReference>
<evidence type="ECO:0000256" key="5">
    <source>
        <dbReference type="ARBA" id="ARBA00023136"/>
    </source>
</evidence>
<keyword evidence="2" id="KW-1003">Cell membrane</keyword>
<feature type="transmembrane region" description="Helical" evidence="8">
    <location>
        <begin position="550"/>
        <end position="570"/>
    </location>
</feature>
<feature type="domain" description="ABC3 transporter permease C-terminal" evidence="9">
    <location>
        <begin position="324"/>
        <end position="436"/>
    </location>
</feature>
<feature type="transmembrane region" description="Helical" evidence="8">
    <location>
        <begin position="322"/>
        <end position="344"/>
    </location>
</feature>
<comment type="caution">
    <text evidence="10">The sequence shown here is derived from an EMBL/GenBank/DDBJ whole genome shotgun (WGS) entry which is preliminary data.</text>
</comment>
<organism evidence="10 11">
    <name type="scientific">Streptomyces scabichelini</name>
    <dbReference type="NCBI Taxonomy" id="2711217"/>
    <lineage>
        <taxon>Bacteria</taxon>
        <taxon>Bacillati</taxon>
        <taxon>Actinomycetota</taxon>
        <taxon>Actinomycetes</taxon>
        <taxon>Kitasatosporales</taxon>
        <taxon>Streptomycetaceae</taxon>
        <taxon>Streptomyces</taxon>
    </lineage>
</organism>
<feature type="transmembrane region" description="Helical" evidence="8">
    <location>
        <begin position="1020"/>
        <end position="1039"/>
    </location>
</feature>
<evidence type="ECO:0000256" key="2">
    <source>
        <dbReference type="ARBA" id="ARBA00022475"/>
    </source>
</evidence>
<evidence type="ECO:0000256" key="4">
    <source>
        <dbReference type="ARBA" id="ARBA00022989"/>
    </source>
</evidence>
<gene>
    <name evidence="10" type="ORF">G5C60_48080</name>
</gene>
<feature type="region of interest" description="Disordered" evidence="7">
    <location>
        <begin position="56"/>
        <end position="76"/>
    </location>
</feature>